<feature type="domain" description="GGDEF" evidence="3">
    <location>
        <begin position="302"/>
        <end position="437"/>
    </location>
</feature>
<gene>
    <name evidence="4" type="ORF">F8B43_4149</name>
</gene>
<organism evidence="4 5">
    <name type="scientific">Methylorubrum populi</name>
    <dbReference type="NCBI Taxonomy" id="223967"/>
    <lineage>
        <taxon>Bacteria</taxon>
        <taxon>Pseudomonadati</taxon>
        <taxon>Pseudomonadota</taxon>
        <taxon>Alphaproteobacteria</taxon>
        <taxon>Hyphomicrobiales</taxon>
        <taxon>Methylobacteriaceae</taxon>
        <taxon>Methylorubrum</taxon>
    </lineage>
</organism>
<evidence type="ECO:0000259" key="3">
    <source>
        <dbReference type="PROSITE" id="PS50887"/>
    </source>
</evidence>
<dbReference type="CDD" id="cd01948">
    <property type="entry name" value="EAL"/>
    <property type="match status" value="1"/>
</dbReference>
<evidence type="ECO:0000259" key="1">
    <source>
        <dbReference type="PROSITE" id="PS50113"/>
    </source>
</evidence>
<dbReference type="Pfam" id="PF00563">
    <property type="entry name" value="EAL"/>
    <property type="match status" value="1"/>
</dbReference>
<dbReference type="InterPro" id="IPR001610">
    <property type="entry name" value="PAC"/>
</dbReference>
<dbReference type="NCBIfam" id="TIGR00254">
    <property type="entry name" value="GGDEF"/>
    <property type="match status" value="1"/>
</dbReference>
<evidence type="ECO:0000259" key="2">
    <source>
        <dbReference type="PROSITE" id="PS50883"/>
    </source>
</evidence>
<dbReference type="InterPro" id="IPR000700">
    <property type="entry name" value="PAS-assoc_C"/>
</dbReference>
<protein>
    <submittedName>
        <fullName evidence="4">Diguanylate cyclase/phosphodiesterase (GGDEF &amp; EAL domains) with PAS/PAC sensor(S)</fullName>
    </submittedName>
</protein>
<dbReference type="Gene3D" id="3.30.450.20">
    <property type="entry name" value="PAS domain"/>
    <property type="match status" value="2"/>
</dbReference>
<dbReference type="FunFam" id="3.20.20.450:FF:000001">
    <property type="entry name" value="Cyclic di-GMP phosphodiesterase yahA"/>
    <property type="match status" value="1"/>
</dbReference>
<dbReference type="NCBIfam" id="TIGR00229">
    <property type="entry name" value="sensory_box"/>
    <property type="match status" value="2"/>
</dbReference>
<sequence>MSYGEAMPLNDFEALARIAFDWLWVTDAEDRFSYISPGAEPMLGRPPASLIGTERSAMICEAAGASLATYRETIAARRPFRELTYVYRHPDGTPRWFEISGRPHFSAEGTFLGYQGVGSDVTEQHRTRLALVEAHAELSEQNRRFDAALENMTHGLCMFDAEQRLLVWNRRYLEIFGLPEGALHVGMGQRAIIEVLVALGRYKRGLTVDAVSEGTRTSLTDEGPKAVLRELADGRVIAVTHRPMAEGGGWVATFEDITERRRNEARIIHMARHDGLTDLPNRTRLREIGAERVEALRTGADGQLAVLCLDLDRFKPVNDSFGHAVGDALLRAVAGRLRGHVRGHDVVARLGGDEFAVLSHVEDAAGAMGLAERLIEIVAAPYRLDGITVEIGMSAGIALAGAEDDLPQDIECLLKEADIALYEAKTGGRGTARLFEPQMDETLRERLGLERELREALAQSRFELHYQPLVDLSDNRITGMEALVRWRHPERGLVNPAVFIPLAEETGLIVPIGEWVLGQACRDAAAWPDAISVAVNVSPLQLRNRGFVQSVLGALATSGLKASRLELEITESVLLDDTEVNLETLHSLRRLGVRISMDDFGTGYSSISYLRRFPFDKIKIDRSFVRDCAGQSDAGAIIRAIVSLGASLGITTLVEGIETEPQLATIRAEGAQEVQGYLFSPPRPVHEIALLLEVGIASGAGNAASPAASSAASPAASPTASHAAVPAEIPARTLAA</sequence>
<evidence type="ECO:0000313" key="4">
    <source>
        <dbReference type="EMBL" id="KAB7782855.1"/>
    </source>
</evidence>
<dbReference type="Pfam" id="PF12860">
    <property type="entry name" value="PAS_7"/>
    <property type="match status" value="1"/>
</dbReference>
<dbReference type="InterPro" id="IPR001633">
    <property type="entry name" value="EAL_dom"/>
</dbReference>
<dbReference type="Proteomes" id="UP000469949">
    <property type="component" value="Unassembled WGS sequence"/>
</dbReference>
<dbReference type="Gene3D" id="3.30.70.270">
    <property type="match status" value="1"/>
</dbReference>
<dbReference type="CDD" id="cd00130">
    <property type="entry name" value="PAS"/>
    <property type="match status" value="1"/>
</dbReference>
<dbReference type="InterPro" id="IPR000160">
    <property type="entry name" value="GGDEF_dom"/>
</dbReference>
<dbReference type="Pfam" id="PF08448">
    <property type="entry name" value="PAS_4"/>
    <property type="match status" value="1"/>
</dbReference>
<dbReference type="SUPFAM" id="SSF55073">
    <property type="entry name" value="Nucleotide cyclase"/>
    <property type="match status" value="1"/>
</dbReference>
<dbReference type="InterPro" id="IPR052155">
    <property type="entry name" value="Biofilm_reg_signaling"/>
</dbReference>
<dbReference type="PANTHER" id="PTHR44757:SF2">
    <property type="entry name" value="BIOFILM ARCHITECTURE MAINTENANCE PROTEIN MBAA"/>
    <property type="match status" value="1"/>
</dbReference>
<dbReference type="InterPro" id="IPR035965">
    <property type="entry name" value="PAS-like_dom_sf"/>
</dbReference>
<dbReference type="PROSITE" id="PS50883">
    <property type="entry name" value="EAL"/>
    <property type="match status" value="1"/>
</dbReference>
<accession>A0A833J1F6</accession>
<dbReference type="AlphaFoldDB" id="A0A833J1F6"/>
<dbReference type="PROSITE" id="PS50113">
    <property type="entry name" value="PAC"/>
    <property type="match status" value="1"/>
</dbReference>
<dbReference type="PROSITE" id="PS50887">
    <property type="entry name" value="GGDEF"/>
    <property type="match status" value="1"/>
</dbReference>
<dbReference type="InterPro" id="IPR029787">
    <property type="entry name" value="Nucleotide_cyclase"/>
</dbReference>
<dbReference type="SMART" id="SM00052">
    <property type="entry name" value="EAL"/>
    <property type="match status" value="1"/>
</dbReference>
<dbReference type="InterPro" id="IPR043128">
    <property type="entry name" value="Rev_trsase/Diguanyl_cyclase"/>
</dbReference>
<dbReference type="InterPro" id="IPR013656">
    <property type="entry name" value="PAS_4"/>
</dbReference>
<reference evidence="4 5" key="1">
    <citation type="submission" date="2019-10" db="EMBL/GenBank/DDBJ databases">
        <title>Draft Genome Sequence of the Caffeine Degrading Methylotroph Methylorubrum populi PINKEL.</title>
        <authorList>
            <person name="Dawson S.C."/>
            <person name="Zhang X."/>
            <person name="Wright M.E."/>
            <person name="Sharma G."/>
            <person name="Langner J.T."/>
            <person name="Ditty J.L."/>
            <person name="Subuyuj G.A."/>
        </authorList>
    </citation>
    <scope>NUCLEOTIDE SEQUENCE [LARGE SCALE GENOMIC DNA]</scope>
    <source>
        <strain evidence="4 5">Pinkel</strain>
    </source>
</reference>
<feature type="domain" description="EAL" evidence="2">
    <location>
        <begin position="446"/>
        <end position="696"/>
    </location>
</feature>
<dbReference type="Pfam" id="PF00990">
    <property type="entry name" value="GGDEF"/>
    <property type="match status" value="1"/>
</dbReference>
<evidence type="ECO:0000313" key="5">
    <source>
        <dbReference type="Proteomes" id="UP000469949"/>
    </source>
</evidence>
<dbReference type="SMART" id="SM00091">
    <property type="entry name" value="PAS"/>
    <property type="match status" value="2"/>
</dbReference>
<dbReference type="SMART" id="SM00086">
    <property type="entry name" value="PAC"/>
    <property type="match status" value="1"/>
</dbReference>
<dbReference type="SMART" id="SM00267">
    <property type="entry name" value="GGDEF"/>
    <property type="match status" value="1"/>
</dbReference>
<proteinExistence type="predicted"/>
<feature type="domain" description="PAC" evidence="1">
    <location>
        <begin position="81"/>
        <end position="133"/>
    </location>
</feature>
<dbReference type="PANTHER" id="PTHR44757">
    <property type="entry name" value="DIGUANYLATE CYCLASE DGCP"/>
    <property type="match status" value="1"/>
</dbReference>
<name>A0A833J1F6_9HYPH</name>
<dbReference type="SUPFAM" id="SSF55785">
    <property type="entry name" value="PYP-like sensor domain (PAS domain)"/>
    <property type="match status" value="2"/>
</dbReference>
<dbReference type="InterPro" id="IPR000014">
    <property type="entry name" value="PAS"/>
</dbReference>
<dbReference type="InterPro" id="IPR035919">
    <property type="entry name" value="EAL_sf"/>
</dbReference>
<dbReference type="SUPFAM" id="SSF141868">
    <property type="entry name" value="EAL domain-like"/>
    <property type="match status" value="1"/>
</dbReference>
<dbReference type="EMBL" id="WEKV01000018">
    <property type="protein sequence ID" value="KAB7782855.1"/>
    <property type="molecule type" value="Genomic_DNA"/>
</dbReference>
<comment type="caution">
    <text evidence="4">The sequence shown here is derived from an EMBL/GenBank/DDBJ whole genome shotgun (WGS) entry which is preliminary data.</text>
</comment>
<dbReference type="CDD" id="cd01949">
    <property type="entry name" value="GGDEF"/>
    <property type="match status" value="1"/>
</dbReference>
<dbReference type="Gene3D" id="3.20.20.450">
    <property type="entry name" value="EAL domain"/>
    <property type="match status" value="1"/>
</dbReference>